<dbReference type="Pfam" id="PF22774">
    <property type="entry name" value="DNAJC11_beta-barrel"/>
    <property type="match status" value="2"/>
</dbReference>
<evidence type="ECO:0000256" key="4">
    <source>
        <dbReference type="SAM" id="Coils"/>
    </source>
</evidence>
<evidence type="ECO:0000313" key="7">
    <source>
        <dbReference type="EMBL" id="RDY08139.1"/>
    </source>
</evidence>
<sequence length="570" mass="63578">MEEPNEAQDNRELYALLNLSPEASDEEIRRAYRQWAQAYHPDKYQAPQMKDIATENFQRICEAYEILSDPNKRQIYDIYGMEGLTSGLELGPKLDGAEEIRAELERLRKMKEREKMAAHFRSSGTILANMSLPQCLDGDGLFRGMAMTSEIQSQLSKRNAVTIGGNLAVNGSEGGGAATAVFRHQLSEVSSVQFLASAGLRALIGLQTSRWVICFLLNPIGQFSFTRFSDPFYVCCASYSSNLSSHSAATMGIAMSLRDGSLNLSNLWTRQLSETTSGHIELNLGPQSSIAVGWQKKDQKRSASGEVKFGTGSFETAVHYTHRFSPKSLGCIVGRVGSSSLEIEVGGGRKLSKFSSVRWLYIIGIQGISWKFELYRGGQKLIFPILLTRHLNPVFATGAFIVPTSLYFVLKKLLIKPYYLRRNKQKALEEEDKNSAQVKEARAAAEKAQKLQQNVANRKRNRQLETGGLVIMRALYGNQIILNNLKSSETSFESTSEVIDVTIPLNFLVNDSGQLKLHEGVKKSGIMGFCDPCPGRPKQLYVEYVHAGNQYKVWVGDYEELQIPRGSHRI</sequence>
<feature type="coiled-coil region" evidence="4">
    <location>
        <begin position="428"/>
        <end position="461"/>
    </location>
</feature>
<evidence type="ECO:0000256" key="2">
    <source>
        <dbReference type="ARBA" id="ARBA00023136"/>
    </source>
</evidence>
<dbReference type="PROSITE" id="PS50076">
    <property type="entry name" value="DNAJ_2"/>
    <property type="match status" value="1"/>
</dbReference>
<name>A0A371HZE5_MUCPR</name>
<dbReference type="PRINTS" id="PR00625">
    <property type="entry name" value="JDOMAIN"/>
</dbReference>
<dbReference type="InterPro" id="IPR036869">
    <property type="entry name" value="J_dom_sf"/>
</dbReference>
<dbReference type="AlphaFoldDB" id="A0A371HZE5"/>
<dbReference type="Proteomes" id="UP000257109">
    <property type="component" value="Unassembled WGS sequence"/>
</dbReference>
<dbReference type="GO" id="GO:0016020">
    <property type="term" value="C:membrane"/>
    <property type="evidence" value="ECO:0007669"/>
    <property type="project" value="UniProtKB-SubCell"/>
</dbReference>
<comment type="subcellular location">
    <subcellularLocation>
        <location evidence="1">Membrane</location>
    </subcellularLocation>
</comment>
<dbReference type="EMBL" id="QJKJ01001335">
    <property type="protein sequence ID" value="RDY08139.1"/>
    <property type="molecule type" value="Genomic_DNA"/>
</dbReference>
<evidence type="ECO:0000259" key="6">
    <source>
        <dbReference type="PROSITE" id="PS50076"/>
    </source>
</evidence>
<evidence type="ECO:0000313" key="8">
    <source>
        <dbReference type="Proteomes" id="UP000257109"/>
    </source>
</evidence>
<dbReference type="SUPFAM" id="SSF46565">
    <property type="entry name" value="Chaperone J-domain"/>
    <property type="match status" value="1"/>
</dbReference>
<dbReference type="Pfam" id="PF00226">
    <property type="entry name" value="DnaJ"/>
    <property type="match status" value="1"/>
</dbReference>
<feature type="domain" description="J" evidence="6">
    <location>
        <begin position="12"/>
        <end position="80"/>
    </location>
</feature>
<keyword evidence="5" id="KW-0812">Transmembrane</keyword>
<protein>
    <submittedName>
        <fullName evidence="7">Chaperone protein dnaJ 13</fullName>
    </submittedName>
</protein>
<dbReference type="OrthoDB" id="10250354at2759"/>
<dbReference type="PROSITE" id="PS00636">
    <property type="entry name" value="DNAJ_1"/>
    <property type="match status" value="1"/>
</dbReference>
<reference evidence="7" key="1">
    <citation type="submission" date="2018-05" db="EMBL/GenBank/DDBJ databases">
        <title>Draft genome of Mucuna pruriens seed.</title>
        <authorList>
            <person name="Nnadi N.E."/>
            <person name="Vos R."/>
            <person name="Hasami M.H."/>
            <person name="Devisetty U.K."/>
            <person name="Aguiy J.C."/>
        </authorList>
    </citation>
    <scope>NUCLEOTIDE SEQUENCE [LARGE SCALE GENOMIC DNA]</scope>
    <source>
        <strain evidence="7">JCA_2017</strain>
    </source>
</reference>
<dbReference type="Pfam" id="PF11875">
    <property type="entry name" value="DnaJ-like_C11_C"/>
    <property type="match status" value="1"/>
</dbReference>
<evidence type="ECO:0000256" key="3">
    <source>
        <dbReference type="ARBA" id="ARBA00023186"/>
    </source>
</evidence>
<comment type="caution">
    <text evidence="7">The sequence shown here is derived from an EMBL/GenBank/DDBJ whole genome shotgun (WGS) entry which is preliminary data.</text>
</comment>
<organism evidence="7 8">
    <name type="scientific">Mucuna pruriens</name>
    <name type="common">Velvet bean</name>
    <name type="synonym">Dolichos pruriens</name>
    <dbReference type="NCBI Taxonomy" id="157652"/>
    <lineage>
        <taxon>Eukaryota</taxon>
        <taxon>Viridiplantae</taxon>
        <taxon>Streptophyta</taxon>
        <taxon>Embryophyta</taxon>
        <taxon>Tracheophyta</taxon>
        <taxon>Spermatophyta</taxon>
        <taxon>Magnoliopsida</taxon>
        <taxon>eudicotyledons</taxon>
        <taxon>Gunneridae</taxon>
        <taxon>Pentapetalae</taxon>
        <taxon>rosids</taxon>
        <taxon>fabids</taxon>
        <taxon>Fabales</taxon>
        <taxon>Fabaceae</taxon>
        <taxon>Papilionoideae</taxon>
        <taxon>50 kb inversion clade</taxon>
        <taxon>NPAAA clade</taxon>
        <taxon>indigoferoid/millettioid clade</taxon>
        <taxon>Phaseoleae</taxon>
        <taxon>Mucuna</taxon>
    </lineage>
</organism>
<dbReference type="STRING" id="157652.A0A371HZE5"/>
<dbReference type="Gene3D" id="1.10.287.110">
    <property type="entry name" value="DnaJ domain"/>
    <property type="match status" value="1"/>
</dbReference>
<dbReference type="InterPro" id="IPR055225">
    <property type="entry name" value="DNAJC11-like_beta-barrel"/>
</dbReference>
<dbReference type="PANTHER" id="PTHR44914:SF1">
    <property type="entry name" value="CHAPERONE PROTEIN DNAJ 13"/>
    <property type="match status" value="1"/>
</dbReference>
<evidence type="ECO:0000256" key="1">
    <source>
        <dbReference type="ARBA" id="ARBA00004370"/>
    </source>
</evidence>
<dbReference type="InterPro" id="IPR018253">
    <property type="entry name" value="DnaJ_domain_CS"/>
</dbReference>
<evidence type="ECO:0000256" key="5">
    <source>
        <dbReference type="SAM" id="Phobius"/>
    </source>
</evidence>
<feature type="transmembrane region" description="Helical" evidence="5">
    <location>
        <begin position="394"/>
        <end position="414"/>
    </location>
</feature>
<accession>A0A371HZE5</accession>
<dbReference type="InterPro" id="IPR001623">
    <property type="entry name" value="DnaJ_domain"/>
</dbReference>
<dbReference type="InterPro" id="IPR024586">
    <property type="entry name" value="DnaJ-like_C11_C"/>
</dbReference>
<keyword evidence="3" id="KW-0143">Chaperone</keyword>
<keyword evidence="8" id="KW-1185">Reference proteome</keyword>
<keyword evidence="4" id="KW-0175">Coiled coil</keyword>
<keyword evidence="5" id="KW-1133">Transmembrane helix</keyword>
<dbReference type="CDD" id="cd06257">
    <property type="entry name" value="DnaJ"/>
    <property type="match status" value="1"/>
</dbReference>
<dbReference type="SMART" id="SM00271">
    <property type="entry name" value="DnaJ"/>
    <property type="match status" value="1"/>
</dbReference>
<gene>
    <name evidence="7" type="primary">ATJ13</name>
    <name evidence="7" type="ORF">CR513_07657</name>
</gene>
<dbReference type="PANTHER" id="PTHR44914">
    <property type="entry name" value="CHAPERONE PROTEIN DNAJ 13"/>
    <property type="match status" value="1"/>
</dbReference>
<proteinExistence type="predicted"/>
<dbReference type="InterPro" id="IPR042162">
    <property type="entry name" value="AtJ13"/>
</dbReference>
<keyword evidence="2 5" id="KW-0472">Membrane</keyword>